<dbReference type="EMBL" id="AWFF01000001">
    <property type="protein sequence ID" value="KCZ57189.1"/>
    <property type="molecule type" value="Genomic_DNA"/>
</dbReference>
<comment type="caution">
    <text evidence="2">The sequence shown here is derived from an EMBL/GenBank/DDBJ whole genome shotgun (WGS) entry which is preliminary data.</text>
</comment>
<keyword evidence="1" id="KW-0812">Transmembrane</keyword>
<sequence>MEGWMINLAGWGLALLGVYLVWYTLKQWRRAAKACYPMPFRRRKGYMAGLAFSAMFLASPAIVQADSPMDAYQMVANYAAEQG</sequence>
<accession>A0A062UKW1</accession>
<keyword evidence="1" id="KW-1133">Transmembrane helix</keyword>
<feature type="transmembrane region" description="Helical" evidence="1">
    <location>
        <begin position="46"/>
        <end position="65"/>
    </location>
</feature>
<protein>
    <submittedName>
        <fullName evidence="2">Uncharacterized protein</fullName>
    </submittedName>
</protein>
<evidence type="ECO:0000256" key="1">
    <source>
        <dbReference type="SAM" id="Phobius"/>
    </source>
</evidence>
<dbReference type="AlphaFoldDB" id="A0A062UKW1"/>
<proteinExistence type="predicted"/>
<reference evidence="2 3" key="1">
    <citation type="journal article" date="2014" name="Antonie Van Leeuwenhoek">
        <title>Hyphomonas beringensis sp. nov. and Hyphomonas chukchiensis sp. nov., isolated from surface seawater of the Bering Sea and Chukchi Sea.</title>
        <authorList>
            <person name="Li C."/>
            <person name="Lai Q."/>
            <person name="Li G."/>
            <person name="Dong C."/>
            <person name="Wang J."/>
            <person name="Liao Y."/>
            <person name="Shao Z."/>
        </authorList>
    </citation>
    <scope>NUCLEOTIDE SEQUENCE [LARGE SCALE GENOMIC DNA]</scope>
    <source>
        <strain evidence="2 3">25B14_1</strain>
    </source>
</reference>
<dbReference type="Proteomes" id="UP000027037">
    <property type="component" value="Unassembled WGS sequence"/>
</dbReference>
<keyword evidence="1" id="KW-0472">Membrane</keyword>
<dbReference type="PATRIC" id="fig|1280946.3.peg.50"/>
<evidence type="ECO:0000313" key="3">
    <source>
        <dbReference type="Proteomes" id="UP000027037"/>
    </source>
</evidence>
<organism evidence="2 3">
    <name type="scientific">Hyphomonas beringensis</name>
    <dbReference type="NCBI Taxonomy" id="1280946"/>
    <lineage>
        <taxon>Bacteria</taxon>
        <taxon>Pseudomonadati</taxon>
        <taxon>Pseudomonadota</taxon>
        <taxon>Alphaproteobacteria</taxon>
        <taxon>Hyphomonadales</taxon>
        <taxon>Hyphomonadaceae</taxon>
        <taxon>Hyphomonas</taxon>
    </lineage>
</organism>
<feature type="transmembrane region" description="Helical" evidence="1">
    <location>
        <begin position="6"/>
        <end position="25"/>
    </location>
</feature>
<gene>
    <name evidence="2" type="ORF">HY29_00245</name>
</gene>
<name>A0A062UKW1_9PROT</name>
<evidence type="ECO:0000313" key="2">
    <source>
        <dbReference type="EMBL" id="KCZ57189.1"/>
    </source>
</evidence>
<keyword evidence="3" id="KW-1185">Reference proteome</keyword>